<sequence>MTNGVGDQMVNDVVNNSNSLSVFDFDGTLTKRDSFVPFLRFAFGNRVFARRLVRLVVPALKCIGRRVTRDELKEVLIHTFLTGIEAKWVEQKAIEFCQKYWTRLMRPSGLIAVASQVNSGAIVTICSASPAMVLKPFADRLGIRLIGTNLETQDGMLTGRISGHNCRCAQKVARLEAEYGPLASYHLRAWGDTRGDYEMLAAAQEPYWRHFHNGGGKRHSPIAKIKGIRK</sequence>
<evidence type="ECO:0000313" key="3">
    <source>
        <dbReference type="Proteomes" id="UP000284908"/>
    </source>
</evidence>
<dbReference type="CDD" id="cd02612">
    <property type="entry name" value="HAD_PGPPase"/>
    <property type="match status" value="1"/>
</dbReference>
<evidence type="ECO:0000256" key="1">
    <source>
        <dbReference type="ARBA" id="ARBA00022723"/>
    </source>
</evidence>
<dbReference type="Gene3D" id="1.20.1440.100">
    <property type="entry name" value="SG protein - dephosphorylation function"/>
    <property type="match status" value="1"/>
</dbReference>
<dbReference type="InterPro" id="IPR036412">
    <property type="entry name" value="HAD-like_sf"/>
</dbReference>
<dbReference type="InterPro" id="IPR023214">
    <property type="entry name" value="HAD_sf"/>
</dbReference>
<comment type="caution">
    <text evidence="2">The sequence shown here is derived from an EMBL/GenBank/DDBJ whole genome shotgun (WGS) entry which is preliminary data.</text>
</comment>
<gene>
    <name evidence="2" type="ORF">D6C13_20010</name>
</gene>
<dbReference type="Proteomes" id="UP000284908">
    <property type="component" value="Unassembled WGS sequence"/>
</dbReference>
<dbReference type="InterPro" id="IPR006385">
    <property type="entry name" value="HAD_hydro_SerB1"/>
</dbReference>
<keyword evidence="2" id="KW-0378">Hydrolase</keyword>
<dbReference type="GO" id="GO:0016787">
    <property type="term" value="F:hydrolase activity"/>
    <property type="evidence" value="ECO:0007669"/>
    <property type="project" value="UniProtKB-KW"/>
</dbReference>
<dbReference type="SUPFAM" id="SSF56784">
    <property type="entry name" value="HAD-like"/>
    <property type="match status" value="1"/>
</dbReference>
<keyword evidence="1" id="KW-0479">Metal-binding</keyword>
<organism evidence="2 3">
    <name type="scientific">Rahnella woolbedingensis</name>
    <dbReference type="NCBI Taxonomy" id="1510574"/>
    <lineage>
        <taxon>Bacteria</taxon>
        <taxon>Pseudomonadati</taxon>
        <taxon>Pseudomonadota</taxon>
        <taxon>Gammaproteobacteria</taxon>
        <taxon>Enterobacterales</taxon>
        <taxon>Yersiniaceae</taxon>
        <taxon>Rahnella</taxon>
    </lineage>
</organism>
<dbReference type="Gene3D" id="3.40.50.1000">
    <property type="entry name" value="HAD superfamily/HAD-like"/>
    <property type="match status" value="1"/>
</dbReference>
<dbReference type="EMBL" id="RAHH01000027">
    <property type="protein sequence ID" value="RJT39852.1"/>
    <property type="molecule type" value="Genomic_DNA"/>
</dbReference>
<dbReference type="GO" id="GO:0046872">
    <property type="term" value="F:metal ion binding"/>
    <property type="evidence" value="ECO:0007669"/>
    <property type="project" value="UniProtKB-KW"/>
</dbReference>
<reference evidence="2 3" key="1">
    <citation type="submission" date="2018-09" db="EMBL/GenBank/DDBJ databases">
        <authorList>
            <person name="Le Fleche-Mateos A."/>
        </authorList>
    </citation>
    <scope>NUCLEOTIDE SEQUENCE [LARGE SCALE GENOMIC DNA]</scope>
    <source>
        <strain evidence="2 3">DSM 27399</strain>
    </source>
</reference>
<protein>
    <submittedName>
        <fullName evidence="2">HAD family hydrolase</fullName>
    </submittedName>
</protein>
<dbReference type="NCBIfam" id="TIGR01488">
    <property type="entry name" value="HAD-SF-IB"/>
    <property type="match status" value="1"/>
</dbReference>
<name>A0A419N4P3_9GAMM</name>
<dbReference type="OrthoDB" id="9784466at2"/>
<evidence type="ECO:0000313" key="2">
    <source>
        <dbReference type="EMBL" id="RJT39852.1"/>
    </source>
</evidence>
<accession>A0A419N4P3</accession>
<dbReference type="NCBIfam" id="TIGR01490">
    <property type="entry name" value="HAD-SF-IB-hyp1"/>
    <property type="match status" value="1"/>
</dbReference>
<dbReference type="RefSeq" id="WP_120134420.1">
    <property type="nucleotide sequence ID" value="NZ_RAHH01000027.1"/>
</dbReference>
<dbReference type="AlphaFoldDB" id="A0A419N4P3"/>
<dbReference type="Pfam" id="PF12710">
    <property type="entry name" value="HAD"/>
    <property type="match status" value="1"/>
</dbReference>
<proteinExistence type="predicted"/>
<keyword evidence="3" id="KW-1185">Reference proteome</keyword>